<comment type="subcellular location">
    <subcellularLocation>
        <location evidence="1">Cell membrane</location>
        <topology evidence="1">Multi-pass membrane protein</topology>
    </subcellularLocation>
</comment>
<evidence type="ECO:0000256" key="1">
    <source>
        <dbReference type="ARBA" id="ARBA00004651"/>
    </source>
</evidence>
<feature type="transmembrane region" description="Helical" evidence="6">
    <location>
        <begin position="110"/>
        <end position="125"/>
    </location>
</feature>
<keyword evidence="9" id="KW-1185">Reference proteome</keyword>
<dbReference type="GO" id="GO:0044341">
    <property type="term" value="P:sodium-dependent phosphate transport"/>
    <property type="evidence" value="ECO:0007669"/>
    <property type="project" value="InterPro"/>
</dbReference>
<proteinExistence type="predicted"/>
<dbReference type="OrthoDB" id="9763003at2"/>
<dbReference type="InterPro" id="IPR026022">
    <property type="entry name" value="PhoU_dom"/>
</dbReference>
<feature type="transmembrane region" description="Helical" evidence="6">
    <location>
        <begin position="247"/>
        <end position="265"/>
    </location>
</feature>
<dbReference type="PANTHER" id="PTHR10010:SF46">
    <property type="entry name" value="SODIUM-DEPENDENT PHOSPHATE TRANSPORT PROTEIN 2B"/>
    <property type="match status" value="1"/>
</dbReference>
<gene>
    <name evidence="8" type="ordered locus">Dred_1581</name>
</gene>
<dbReference type="NCBIfam" id="TIGR00704">
    <property type="entry name" value="NaPi_cotrn_rel"/>
    <property type="match status" value="1"/>
</dbReference>
<keyword evidence="4 6" id="KW-1133">Transmembrane helix</keyword>
<dbReference type="InterPro" id="IPR003841">
    <property type="entry name" value="Na/Pi_transpt"/>
</dbReference>
<dbReference type="GO" id="GO:0005886">
    <property type="term" value="C:plasma membrane"/>
    <property type="evidence" value="ECO:0007669"/>
    <property type="project" value="UniProtKB-SubCell"/>
</dbReference>
<sequence length="576" mass="63727">MEFKEMLFLALGGLGIFLFGIKYMSEGLQKTAGDRMRLFLEKGTKTPLRGVITGTLVTALIQSSSGTTVLTVGLVNAGLLTLRQAIGIIMGANIGTTMTAYLIGFKLEEYALPIIAVGVLMLFFFKNKKVTQVGQIFFGFGMLFYGMDLMGQGLKPLKNLDFFLNMMANVDNNPLLGVVIGTVFTVIVQSSSATIGILQQMAEQGVVTYHQAVPILFGDNIGTTITALLAAIGTTVAARRAALTHTIFNITGTLVFLPLFMLGVFPEFIRFATNNVFVLLPGFEGTWETLNIKMQIAQTHGMFNITNTLVQLPLVSLLAMIVTKLVPGKDALFNMEPEYLEPRLLTNPSVALGQASQELSRMGRYSSEFFSESVRFFFNPKDKEVNPMYLEQKEELINRLDATITDYLVKLSANKTMTEEQSKYASTLLQAVNDLERIGDHAENIVESTIYSMENKFVFSEEALASVRTMAELTEETLNLALKSFENNDRSLARLVIKNEVIIDNLEKEFRYGHIMRLNEGFCAGAEGSVFLDLLSNMERIGDHSVNLAEYVLGRMGTVERQEVKMKSAKIAMGED</sequence>
<evidence type="ECO:0000313" key="8">
    <source>
        <dbReference type="EMBL" id="ABO50109.1"/>
    </source>
</evidence>
<evidence type="ECO:0000256" key="5">
    <source>
        <dbReference type="ARBA" id="ARBA00023136"/>
    </source>
</evidence>
<evidence type="ECO:0000256" key="4">
    <source>
        <dbReference type="ARBA" id="ARBA00022989"/>
    </source>
</evidence>
<dbReference type="SUPFAM" id="SSF109755">
    <property type="entry name" value="PhoU-like"/>
    <property type="match status" value="1"/>
</dbReference>
<feature type="transmembrane region" description="Helical" evidence="6">
    <location>
        <begin position="51"/>
        <end position="73"/>
    </location>
</feature>
<dbReference type="HOGENOM" id="CLU_025623_0_1_9"/>
<keyword evidence="5 6" id="KW-0472">Membrane</keyword>
<dbReference type="Proteomes" id="UP000001556">
    <property type="component" value="Chromosome"/>
</dbReference>
<dbReference type="Pfam" id="PF02690">
    <property type="entry name" value="Na_Pi_cotrans"/>
    <property type="match status" value="1"/>
</dbReference>
<feature type="transmembrane region" description="Helical" evidence="6">
    <location>
        <begin position="137"/>
        <end position="154"/>
    </location>
</feature>
<dbReference type="Gene3D" id="1.20.58.220">
    <property type="entry name" value="Phosphate transport system protein phou homolog 2, domain 2"/>
    <property type="match status" value="1"/>
</dbReference>
<dbReference type="KEGG" id="drm:Dred_1581"/>
<dbReference type="PANTHER" id="PTHR10010">
    <property type="entry name" value="SOLUTE CARRIER FAMILY 34 SODIUM PHOSPHATE , MEMBER 2-RELATED"/>
    <property type="match status" value="1"/>
</dbReference>
<feature type="domain" description="PhoU" evidence="7">
    <location>
        <begin position="359"/>
        <end position="448"/>
    </location>
</feature>
<evidence type="ECO:0000256" key="2">
    <source>
        <dbReference type="ARBA" id="ARBA00022475"/>
    </source>
</evidence>
<evidence type="ECO:0000256" key="6">
    <source>
        <dbReference type="SAM" id="Phobius"/>
    </source>
</evidence>
<dbReference type="RefSeq" id="WP_011877925.1">
    <property type="nucleotide sequence ID" value="NC_009253.1"/>
</dbReference>
<dbReference type="eggNOG" id="COG1283">
    <property type="taxonomic scope" value="Bacteria"/>
</dbReference>
<evidence type="ECO:0000313" key="9">
    <source>
        <dbReference type="Proteomes" id="UP000001556"/>
    </source>
</evidence>
<keyword evidence="3 6" id="KW-0812">Transmembrane</keyword>
<dbReference type="InterPro" id="IPR004633">
    <property type="entry name" value="NaPi_cotrn-rel/YqeW-like"/>
</dbReference>
<dbReference type="EMBL" id="CP000612">
    <property type="protein sequence ID" value="ABO50109.1"/>
    <property type="molecule type" value="Genomic_DNA"/>
</dbReference>
<organism evidence="8 9">
    <name type="scientific">Desulforamulus reducens (strain ATCC BAA-1160 / DSM 100696 / MI-1)</name>
    <name type="common">Desulfotomaculum reducens</name>
    <dbReference type="NCBI Taxonomy" id="349161"/>
    <lineage>
        <taxon>Bacteria</taxon>
        <taxon>Bacillati</taxon>
        <taxon>Bacillota</taxon>
        <taxon>Clostridia</taxon>
        <taxon>Eubacteriales</taxon>
        <taxon>Peptococcaceae</taxon>
        <taxon>Desulforamulus</taxon>
    </lineage>
</organism>
<protein>
    <submittedName>
        <fullName evidence="8">Na/Pi-cotransporter II-related protein</fullName>
    </submittedName>
</protein>
<keyword evidence="2" id="KW-1003">Cell membrane</keyword>
<dbReference type="AlphaFoldDB" id="A4J4V6"/>
<reference evidence="8 9" key="1">
    <citation type="submission" date="2007-03" db="EMBL/GenBank/DDBJ databases">
        <title>Complete sequence of Desulfotomaculum reducens MI-1.</title>
        <authorList>
            <consortium name="US DOE Joint Genome Institute"/>
            <person name="Copeland A."/>
            <person name="Lucas S."/>
            <person name="Lapidus A."/>
            <person name="Barry K."/>
            <person name="Detter J.C."/>
            <person name="Glavina del Rio T."/>
            <person name="Hammon N."/>
            <person name="Israni S."/>
            <person name="Dalin E."/>
            <person name="Tice H."/>
            <person name="Pitluck S."/>
            <person name="Sims D."/>
            <person name="Brettin T."/>
            <person name="Bruce D."/>
            <person name="Han C."/>
            <person name="Tapia R."/>
            <person name="Schmutz J."/>
            <person name="Larimer F."/>
            <person name="Land M."/>
            <person name="Hauser L."/>
            <person name="Kyrpides N."/>
            <person name="Kim E."/>
            <person name="Tebo B.M."/>
            <person name="Richardson P."/>
        </authorList>
    </citation>
    <scope>NUCLEOTIDE SEQUENCE [LARGE SCALE GENOMIC DNA]</scope>
    <source>
        <strain evidence="8 9">MI-1</strain>
    </source>
</reference>
<dbReference type="InterPro" id="IPR038078">
    <property type="entry name" value="PhoU-like_sf"/>
</dbReference>
<feature type="transmembrane region" description="Helical" evidence="6">
    <location>
        <begin position="174"/>
        <end position="198"/>
    </location>
</feature>
<dbReference type="GO" id="GO:0005436">
    <property type="term" value="F:sodium:phosphate symporter activity"/>
    <property type="evidence" value="ECO:0007669"/>
    <property type="project" value="InterPro"/>
</dbReference>
<name>A4J4V6_DESRM</name>
<dbReference type="Pfam" id="PF01895">
    <property type="entry name" value="PhoU"/>
    <property type="match status" value="2"/>
</dbReference>
<evidence type="ECO:0000256" key="3">
    <source>
        <dbReference type="ARBA" id="ARBA00022692"/>
    </source>
</evidence>
<evidence type="ECO:0000259" key="7">
    <source>
        <dbReference type="Pfam" id="PF01895"/>
    </source>
</evidence>
<feature type="domain" description="PhoU" evidence="7">
    <location>
        <begin position="467"/>
        <end position="552"/>
    </location>
</feature>
<dbReference type="NCBIfam" id="NF037997">
    <property type="entry name" value="Na_Pi_symport"/>
    <property type="match status" value="1"/>
</dbReference>
<accession>A4J4V6</accession>